<dbReference type="PANTHER" id="PTHR11496:SF102">
    <property type="entry name" value="ALCOHOL DEHYDROGENASE 4"/>
    <property type="match status" value="1"/>
</dbReference>
<dbReference type="KEGG" id="gfe:Gferi_14840"/>
<organism evidence="6 7">
    <name type="scientific">Geosporobacter ferrireducens</name>
    <dbReference type="NCBI Taxonomy" id="1424294"/>
    <lineage>
        <taxon>Bacteria</taxon>
        <taxon>Bacillati</taxon>
        <taxon>Bacillota</taxon>
        <taxon>Clostridia</taxon>
        <taxon>Peptostreptococcales</taxon>
        <taxon>Thermotaleaceae</taxon>
        <taxon>Geosporobacter</taxon>
    </lineage>
</organism>
<dbReference type="Gene3D" id="3.40.50.1970">
    <property type="match status" value="1"/>
</dbReference>
<dbReference type="InterPro" id="IPR001670">
    <property type="entry name" value="ADH_Fe/GldA"/>
</dbReference>
<proteinExistence type="inferred from homology"/>
<dbReference type="InterPro" id="IPR056798">
    <property type="entry name" value="ADH_Fe_C"/>
</dbReference>
<dbReference type="Pfam" id="PF00465">
    <property type="entry name" value="Fe-ADH"/>
    <property type="match status" value="1"/>
</dbReference>
<dbReference type="EMBL" id="CP017269">
    <property type="protein sequence ID" value="AOT70740.1"/>
    <property type="molecule type" value="Genomic_DNA"/>
</dbReference>
<dbReference type="PROSITE" id="PS00913">
    <property type="entry name" value="ADH_IRON_1"/>
    <property type="match status" value="1"/>
</dbReference>
<evidence type="ECO:0000259" key="5">
    <source>
        <dbReference type="Pfam" id="PF25137"/>
    </source>
</evidence>
<evidence type="ECO:0000313" key="6">
    <source>
        <dbReference type="EMBL" id="AOT70740.1"/>
    </source>
</evidence>
<accession>A0A1D8GIL1</accession>
<dbReference type="Pfam" id="PF25137">
    <property type="entry name" value="ADH_Fe_C"/>
    <property type="match status" value="1"/>
</dbReference>
<dbReference type="OrthoDB" id="9804734at2"/>
<dbReference type="PANTHER" id="PTHR11496">
    <property type="entry name" value="ALCOHOL DEHYDROGENASE"/>
    <property type="match status" value="1"/>
</dbReference>
<dbReference type="SUPFAM" id="SSF56796">
    <property type="entry name" value="Dehydroquinate synthase-like"/>
    <property type="match status" value="1"/>
</dbReference>
<dbReference type="FunFam" id="3.40.50.1970:FF:000003">
    <property type="entry name" value="Alcohol dehydrogenase, iron-containing"/>
    <property type="match status" value="1"/>
</dbReference>
<name>A0A1D8GIL1_9FIRM</name>
<feature type="domain" description="Alcohol dehydrogenase iron-type/glycerol dehydrogenase GldA" evidence="4">
    <location>
        <begin position="13"/>
        <end position="178"/>
    </location>
</feature>
<dbReference type="FunFam" id="1.20.1090.10:FF:000001">
    <property type="entry name" value="Aldehyde-alcohol dehydrogenase"/>
    <property type="match status" value="1"/>
</dbReference>
<reference evidence="6 7" key="1">
    <citation type="submission" date="2016-09" db="EMBL/GenBank/DDBJ databases">
        <title>Genomic analysis reveals versatility of anaerobic energy metabolism of Geosporobacter ferrireducens IRF9 of phylum Firmicutes.</title>
        <authorList>
            <person name="Kim S.-J."/>
        </authorList>
    </citation>
    <scope>NUCLEOTIDE SEQUENCE [LARGE SCALE GENOMIC DNA]</scope>
    <source>
        <strain evidence="6 7">IRF9</strain>
    </source>
</reference>
<evidence type="ECO:0000256" key="2">
    <source>
        <dbReference type="ARBA" id="ARBA00023002"/>
    </source>
</evidence>
<dbReference type="Gene3D" id="1.20.1090.10">
    <property type="entry name" value="Dehydroquinate synthase-like - alpha domain"/>
    <property type="match status" value="1"/>
</dbReference>
<dbReference type="GO" id="GO:0004022">
    <property type="term" value="F:alcohol dehydrogenase (NAD+) activity"/>
    <property type="evidence" value="ECO:0007669"/>
    <property type="project" value="TreeGrafter"/>
</dbReference>
<evidence type="ECO:0000259" key="4">
    <source>
        <dbReference type="Pfam" id="PF00465"/>
    </source>
</evidence>
<keyword evidence="7" id="KW-1185">Reference proteome</keyword>
<dbReference type="STRING" id="1424294.Gferi_14840"/>
<dbReference type="CDD" id="cd08188">
    <property type="entry name" value="PDDH"/>
    <property type="match status" value="1"/>
</dbReference>
<dbReference type="GO" id="GO:0046872">
    <property type="term" value="F:metal ion binding"/>
    <property type="evidence" value="ECO:0007669"/>
    <property type="project" value="InterPro"/>
</dbReference>
<comment type="similarity">
    <text evidence="1">Belongs to the iron-containing alcohol dehydrogenase family.</text>
</comment>
<feature type="domain" description="Fe-containing alcohol dehydrogenase-like C-terminal" evidence="5">
    <location>
        <begin position="189"/>
        <end position="383"/>
    </location>
</feature>
<protein>
    <submittedName>
        <fullName evidence="6">Lactaldehyde reductase</fullName>
    </submittedName>
</protein>
<gene>
    <name evidence="6" type="ORF">Gferi_14840</name>
</gene>
<dbReference type="PROSITE" id="PS00060">
    <property type="entry name" value="ADH_IRON_2"/>
    <property type="match status" value="1"/>
</dbReference>
<dbReference type="InterPro" id="IPR039697">
    <property type="entry name" value="Alcohol_dehydrogenase_Fe"/>
</dbReference>
<sequence length="384" mass="40460">MLQARRMYIPPLALLGPGCVKEIGPEIKKMKVGKALIVTDQVLLDIGVAQAVLKILDESQIEYVVFSDVKPNPTTKNVYNGLEVLKENKCDFVISIGGGSPQDCAKGIAILATNPGDLRAYEGVNKTENRGLPIVAVNTTAGTASEATINYVITDEDRKVKMVLVDTNSLASIAVNDPELMVKMPKSLTAATGMDALTHAIEGYLTQGASLLTDALNLESIRIIASSLRDAVKDGGDLEARSKMAYGQYITGMAFSNCGLGIVHSMAHQLGGLYDLPHGVCNAVLLPHVVKYNASAVGDKLRNVAIAMGEPVEGLSVEAANSVAISAIEKLSKDVGIPSGLAELGVREDDLETMADMALADACTPGNPKTPSKEDIIAIYKGAL</sequence>
<dbReference type="AlphaFoldDB" id="A0A1D8GIL1"/>
<dbReference type="Proteomes" id="UP000095743">
    <property type="component" value="Chromosome"/>
</dbReference>
<dbReference type="InterPro" id="IPR018211">
    <property type="entry name" value="ADH_Fe_CS"/>
</dbReference>
<evidence type="ECO:0000256" key="1">
    <source>
        <dbReference type="ARBA" id="ARBA00007358"/>
    </source>
</evidence>
<evidence type="ECO:0000313" key="7">
    <source>
        <dbReference type="Proteomes" id="UP000095743"/>
    </source>
</evidence>
<keyword evidence="3" id="KW-0520">NAD</keyword>
<dbReference type="RefSeq" id="WP_069977831.1">
    <property type="nucleotide sequence ID" value="NZ_CP017269.1"/>
</dbReference>
<keyword evidence="2" id="KW-0560">Oxidoreductase</keyword>
<evidence type="ECO:0000256" key="3">
    <source>
        <dbReference type="ARBA" id="ARBA00023027"/>
    </source>
</evidence>